<evidence type="ECO:0000313" key="2">
    <source>
        <dbReference type="EMBL" id="CAF3602365.1"/>
    </source>
</evidence>
<evidence type="ECO:0000256" key="1">
    <source>
        <dbReference type="SAM" id="Phobius"/>
    </source>
</evidence>
<feature type="transmembrane region" description="Helical" evidence="1">
    <location>
        <begin position="544"/>
        <end position="565"/>
    </location>
</feature>
<keyword evidence="1" id="KW-0812">Transmembrane</keyword>
<name>A0A818NDN9_9BILA</name>
<sequence length="979" mass="117663">MSSNTGVFDTSLPETNRSIQISDLDEPDYYCDKFRQHSFLKQKSIRTNEINVNNTNYVEKQTSIISDLTTQISSIEYRLPLYNNENEYYNLNNTTYQLCAMIIGSVNYKHIIKPPYELFKLFLYSFHSSNTVKDFIQNIFDFKTLTQTKTKIYPSVCVIYQNHRLHQNEYLSTQVFQSNLIVYILLIPTNTNQLDNRSYKKSLEFYDPPNLCYSSDIYIRICEKNLKNNFQKKMIRIKNLNRDITIKKLKNHIWKILNITKEYNCRIYYYGYELFDDVRPLSPDFTLFIHPKNLPTIFDFVLIHIQIKSTINQNTQLSYIHVNMENNILNDENENDNDNSTDLWETDYETFFRNYALIYYIRLCIYVAISNRNFMKMNDELIEDVDYFLSGNCKKSSSCDLNEVLLDLYEFCDKDKCNKLDKEECETGLLILFKYLNENLMENKLSIETIYPLINNKDGEENVNNEYYSKENFEMLIIDTLSEHIRNEIFQYPEYSQLKEFSFEITKQIECITDNIDNILNDELKFLNDNQKKNSFIKEESIKYTLLFLLSLIILPITILILLIIKIQNSKSLLLCPNRFLRYLIILMLFLISLLISSMIYLIVLNVIFYHIYSKDIFIWKINLFEVYCPLFILIYLIFISYIYLFDKIILNPNEKKEKKFQKIYNYVQIEILKYNIQIRTTNQQQIENLSKNCFTKIYKNEFENEKFYIIIFKIVCFLLIVSLSILHTCLPILYRSYSNEKIQLNQTKPFEIQLIEICFFIFGFPFYFLFILMIIYGLHKYDIFYYKINEMFQKIINDDQYRLRNKNSYDFNFKIQNHLHLFILLLKQLFQINQTIEYQIARLSLLTGLIINLILIIYSIFNKFNRLTNIFLLFDIILLSILILIYLFRILSINKMTQIKLIEIIMRTKYESICKICKYSQMDLNYNIDYLNSISEYLNTNKYIYSIHLFQFNINQTTIFIILIIIIIGIMSTLFPFI</sequence>
<dbReference type="Proteomes" id="UP000663844">
    <property type="component" value="Unassembled WGS sequence"/>
</dbReference>
<feature type="transmembrane region" description="Helical" evidence="1">
    <location>
        <begin position="625"/>
        <end position="646"/>
    </location>
</feature>
<gene>
    <name evidence="2" type="ORF">OXD698_LOCUS6486</name>
</gene>
<proteinExistence type="predicted"/>
<feature type="transmembrane region" description="Helical" evidence="1">
    <location>
        <begin position="841"/>
        <end position="862"/>
    </location>
</feature>
<keyword evidence="1" id="KW-1133">Transmembrane helix</keyword>
<comment type="caution">
    <text evidence="2">The sequence shown here is derived from an EMBL/GenBank/DDBJ whole genome shotgun (WGS) entry which is preliminary data.</text>
</comment>
<feature type="transmembrane region" description="Helical" evidence="1">
    <location>
        <begin position="755"/>
        <end position="779"/>
    </location>
</feature>
<feature type="transmembrane region" description="Helical" evidence="1">
    <location>
        <begin position="959"/>
        <end position="978"/>
    </location>
</feature>
<protein>
    <submittedName>
        <fullName evidence="2">Uncharacterized protein</fullName>
    </submittedName>
</protein>
<dbReference type="EMBL" id="CAJOAZ010000282">
    <property type="protein sequence ID" value="CAF3602365.1"/>
    <property type="molecule type" value="Genomic_DNA"/>
</dbReference>
<dbReference type="AlphaFoldDB" id="A0A818NDN9"/>
<evidence type="ECO:0000313" key="3">
    <source>
        <dbReference type="Proteomes" id="UP000663844"/>
    </source>
</evidence>
<accession>A0A818NDN9</accession>
<organism evidence="2 3">
    <name type="scientific">Adineta steineri</name>
    <dbReference type="NCBI Taxonomy" id="433720"/>
    <lineage>
        <taxon>Eukaryota</taxon>
        <taxon>Metazoa</taxon>
        <taxon>Spiralia</taxon>
        <taxon>Gnathifera</taxon>
        <taxon>Rotifera</taxon>
        <taxon>Eurotatoria</taxon>
        <taxon>Bdelloidea</taxon>
        <taxon>Adinetida</taxon>
        <taxon>Adinetidae</taxon>
        <taxon>Adineta</taxon>
    </lineage>
</organism>
<feature type="transmembrane region" description="Helical" evidence="1">
    <location>
        <begin position="708"/>
        <end position="735"/>
    </location>
</feature>
<keyword evidence="1" id="KW-0472">Membrane</keyword>
<feature type="transmembrane region" description="Helical" evidence="1">
    <location>
        <begin position="586"/>
        <end position="613"/>
    </location>
</feature>
<feature type="transmembrane region" description="Helical" evidence="1">
    <location>
        <begin position="868"/>
        <end position="889"/>
    </location>
</feature>
<reference evidence="2" key="1">
    <citation type="submission" date="2021-02" db="EMBL/GenBank/DDBJ databases">
        <authorList>
            <person name="Nowell W R."/>
        </authorList>
    </citation>
    <scope>NUCLEOTIDE SEQUENCE</scope>
</reference>